<accession>A0A326U4U1</accession>
<evidence type="ECO:0000313" key="2">
    <source>
        <dbReference type="Proteomes" id="UP000248806"/>
    </source>
</evidence>
<keyword evidence="2" id="KW-1185">Reference proteome</keyword>
<organism evidence="1 2">
    <name type="scientific">Thermosporothrix hazakensis</name>
    <dbReference type="NCBI Taxonomy" id="644383"/>
    <lineage>
        <taxon>Bacteria</taxon>
        <taxon>Bacillati</taxon>
        <taxon>Chloroflexota</taxon>
        <taxon>Ktedonobacteria</taxon>
        <taxon>Ktedonobacterales</taxon>
        <taxon>Thermosporotrichaceae</taxon>
        <taxon>Thermosporothrix</taxon>
    </lineage>
</organism>
<dbReference type="Proteomes" id="UP000248806">
    <property type="component" value="Unassembled WGS sequence"/>
</dbReference>
<reference evidence="1 2" key="1">
    <citation type="submission" date="2018-06" db="EMBL/GenBank/DDBJ databases">
        <title>Genomic Encyclopedia of Archaeal and Bacterial Type Strains, Phase II (KMG-II): from individual species to whole genera.</title>
        <authorList>
            <person name="Goeker M."/>
        </authorList>
    </citation>
    <scope>NUCLEOTIDE SEQUENCE [LARGE SCALE GENOMIC DNA]</scope>
    <source>
        <strain evidence="1 2">ATCC BAA-1881</strain>
    </source>
</reference>
<dbReference type="EMBL" id="QKUF01000013">
    <property type="protein sequence ID" value="PZW27096.1"/>
    <property type="molecule type" value="Genomic_DNA"/>
</dbReference>
<sequence length="48" mass="5552">MGRKYFRLLEPWIFGRPFESGRGSGAVIYSIRFSLIKDVPGKKCNILF</sequence>
<protein>
    <submittedName>
        <fullName evidence="1">Uncharacterized protein</fullName>
    </submittedName>
</protein>
<evidence type="ECO:0000313" key="1">
    <source>
        <dbReference type="EMBL" id="PZW27096.1"/>
    </source>
</evidence>
<proteinExistence type="predicted"/>
<dbReference type="AlphaFoldDB" id="A0A326U4U1"/>
<gene>
    <name evidence="1" type="ORF">EI42_03659</name>
</gene>
<comment type="caution">
    <text evidence="1">The sequence shown here is derived from an EMBL/GenBank/DDBJ whole genome shotgun (WGS) entry which is preliminary data.</text>
</comment>
<name>A0A326U4U1_THEHA</name>